<dbReference type="InterPro" id="IPR012340">
    <property type="entry name" value="NA-bd_OB-fold"/>
</dbReference>
<dbReference type="RefSeq" id="WP_094726832.1">
    <property type="nucleotide sequence ID" value="NZ_JBHLWS010000009.1"/>
</dbReference>
<accession>A0A261F3C2</accession>
<dbReference type="AlphaFoldDB" id="A0A261F3C2"/>
<sequence length="129" mass="14279">MPSGKVVWVDAQNKYAFISSDEGERVYMSMSALSEGAKSVRKGTRVEFSRIETARGAQARDVKLLTPAPSLVKATRPHPEDMAAIVEDVIKLLDTAGNDLRHGHYPRSRDARKLVQVLRAVADNFDVQD</sequence>
<dbReference type="PROSITE" id="PS51857">
    <property type="entry name" value="CSD_2"/>
    <property type="match status" value="1"/>
</dbReference>
<reference evidence="2 3" key="1">
    <citation type="journal article" date="2017" name="BMC Genomics">
        <title>Comparative genomic and phylogenomic analyses of the Bifidobacteriaceae family.</title>
        <authorList>
            <person name="Lugli G.A."/>
            <person name="Milani C."/>
            <person name="Turroni F."/>
            <person name="Duranti S."/>
            <person name="Mancabelli L."/>
            <person name="Mangifesta M."/>
            <person name="Ferrario C."/>
            <person name="Modesto M."/>
            <person name="Mattarelli P."/>
            <person name="Jiri K."/>
            <person name="van Sinderen D."/>
            <person name="Ventura M."/>
        </authorList>
    </citation>
    <scope>NUCLEOTIDE SEQUENCE [LARGE SCALE GENOMIC DNA]</scope>
    <source>
        <strain evidence="2 3">DSM 24762</strain>
    </source>
</reference>
<dbReference type="PRINTS" id="PR00050">
    <property type="entry name" value="COLDSHOCK"/>
</dbReference>
<dbReference type="Pfam" id="PF00313">
    <property type="entry name" value="CSD"/>
    <property type="match status" value="1"/>
</dbReference>
<organism evidence="2 3">
    <name type="scientific">Alloscardovia macacae</name>
    <dbReference type="NCBI Taxonomy" id="1160091"/>
    <lineage>
        <taxon>Bacteria</taxon>
        <taxon>Bacillati</taxon>
        <taxon>Actinomycetota</taxon>
        <taxon>Actinomycetes</taxon>
        <taxon>Bifidobacteriales</taxon>
        <taxon>Bifidobacteriaceae</taxon>
        <taxon>Alloscardovia</taxon>
    </lineage>
</organism>
<dbReference type="GO" id="GO:0003676">
    <property type="term" value="F:nucleic acid binding"/>
    <property type="evidence" value="ECO:0007669"/>
    <property type="project" value="InterPro"/>
</dbReference>
<dbReference type="EMBL" id="MWWT01000008">
    <property type="protein sequence ID" value="OZG53629.1"/>
    <property type="molecule type" value="Genomic_DNA"/>
</dbReference>
<dbReference type="InterPro" id="IPR002059">
    <property type="entry name" value="CSP_DNA-bd"/>
</dbReference>
<keyword evidence="3" id="KW-1185">Reference proteome</keyword>
<dbReference type="Gene3D" id="2.40.50.140">
    <property type="entry name" value="Nucleic acid-binding proteins"/>
    <property type="match status" value="1"/>
</dbReference>
<dbReference type="SUPFAM" id="SSF50249">
    <property type="entry name" value="Nucleic acid-binding proteins"/>
    <property type="match status" value="1"/>
</dbReference>
<evidence type="ECO:0000313" key="3">
    <source>
        <dbReference type="Proteomes" id="UP000243657"/>
    </source>
</evidence>
<protein>
    <submittedName>
        <fullName evidence="2">Cold-shock protein</fullName>
    </submittedName>
</protein>
<dbReference type="SMART" id="SM00357">
    <property type="entry name" value="CSP"/>
    <property type="match status" value="1"/>
</dbReference>
<comment type="caution">
    <text evidence="2">The sequence shown here is derived from an EMBL/GenBank/DDBJ whole genome shotgun (WGS) entry which is preliminary data.</text>
</comment>
<name>A0A261F3C2_9BIFI</name>
<dbReference type="Proteomes" id="UP000243657">
    <property type="component" value="Unassembled WGS sequence"/>
</dbReference>
<evidence type="ECO:0000259" key="1">
    <source>
        <dbReference type="PROSITE" id="PS51857"/>
    </source>
</evidence>
<evidence type="ECO:0000313" key="2">
    <source>
        <dbReference type="EMBL" id="OZG53629.1"/>
    </source>
</evidence>
<dbReference type="InterPro" id="IPR011129">
    <property type="entry name" value="CSD"/>
</dbReference>
<proteinExistence type="predicted"/>
<gene>
    <name evidence="2" type="ORF">ALMA_1194</name>
</gene>
<feature type="domain" description="CSD" evidence="1">
    <location>
        <begin position="1"/>
        <end position="64"/>
    </location>
</feature>